<feature type="domain" description="Cytochrome c" evidence="7">
    <location>
        <begin position="297"/>
        <end position="389"/>
    </location>
</feature>
<dbReference type="InterPro" id="IPR009056">
    <property type="entry name" value="Cyt_c-like_dom"/>
</dbReference>
<dbReference type="InterPro" id="IPR036909">
    <property type="entry name" value="Cyt_c-like_dom_sf"/>
</dbReference>
<organism evidence="8 9">
    <name type="scientific">Marinagarivorans cellulosilyticus</name>
    <dbReference type="NCBI Taxonomy" id="2721545"/>
    <lineage>
        <taxon>Bacteria</taxon>
        <taxon>Pseudomonadati</taxon>
        <taxon>Pseudomonadota</taxon>
        <taxon>Gammaproteobacteria</taxon>
        <taxon>Cellvibrionales</taxon>
        <taxon>Cellvibrionaceae</taxon>
        <taxon>Marinagarivorans</taxon>
    </lineage>
</organism>
<evidence type="ECO:0000256" key="4">
    <source>
        <dbReference type="PROSITE-ProRule" id="PRU00433"/>
    </source>
</evidence>
<dbReference type="Gene3D" id="1.10.760.10">
    <property type="entry name" value="Cytochrome c-like domain"/>
    <property type="match status" value="3"/>
</dbReference>
<evidence type="ECO:0000313" key="9">
    <source>
        <dbReference type="Proteomes" id="UP001320119"/>
    </source>
</evidence>
<evidence type="ECO:0000256" key="3">
    <source>
        <dbReference type="ARBA" id="ARBA00023004"/>
    </source>
</evidence>
<evidence type="ECO:0000256" key="6">
    <source>
        <dbReference type="SAM" id="SignalP"/>
    </source>
</evidence>
<feature type="domain" description="Cytochrome c" evidence="7">
    <location>
        <begin position="172"/>
        <end position="260"/>
    </location>
</feature>
<accession>A0AAN2BJR7</accession>
<dbReference type="EMBL" id="AP023086">
    <property type="protein sequence ID" value="BCD97278.1"/>
    <property type="molecule type" value="Genomic_DNA"/>
</dbReference>
<feature type="region of interest" description="Disordered" evidence="5">
    <location>
        <begin position="133"/>
        <end position="155"/>
    </location>
</feature>
<keyword evidence="9" id="KW-1185">Reference proteome</keyword>
<keyword evidence="3 4" id="KW-0408">Iron</keyword>
<dbReference type="AlphaFoldDB" id="A0AAN2BJR7"/>
<dbReference type="PANTHER" id="PTHR35008:SF8">
    <property type="entry name" value="ALCOHOL DEHYDROGENASE CYTOCHROME C SUBUNIT"/>
    <property type="match status" value="1"/>
</dbReference>
<evidence type="ECO:0000256" key="1">
    <source>
        <dbReference type="ARBA" id="ARBA00022617"/>
    </source>
</evidence>
<feature type="chain" id="PRO_5043050643" description="Cytochrome c domain-containing protein" evidence="6">
    <location>
        <begin position="22"/>
        <end position="389"/>
    </location>
</feature>
<dbReference type="PROSITE" id="PS51257">
    <property type="entry name" value="PROKAR_LIPOPROTEIN"/>
    <property type="match status" value="1"/>
</dbReference>
<feature type="domain" description="Cytochrome c" evidence="7">
    <location>
        <begin position="45"/>
        <end position="166"/>
    </location>
</feature>
<dbReference type="PROSITE" id="PS51007">
    <property type="entry name" value="CYTC"/>
    <property type="match status" value="3"/>
</dbReference>
<evidence type="ECO:0000313" key="8">
    <source>
        <dbReference type="EMBL" id="BCD97278.1"/>
    </source>
</evidence>
<dbReference type="RefSeq" id="WP_236986749.1">
    <property type="nucleotide sequence ID" value="NZ_AP023086.1"/>
</dbReference>
<dbReference type="GO" id="GO:0020037">
    <property type="term" value="F:heme binding"/>
    <property type="evidence" value="ECO:0007669"/>
    <property type="project" value="InterPro"/>
</dbReference>
<dbReference type="GO" id="GO:0046872">
    <property type="term" value="F:metal ion binding"/>
    <property type="evidence" value="ECO:0007669"/>
    <property type="project" value="UniProtKB-KW"/>
</dbReference>
<name>A0AAN2BJR7_9GAMM</name>
<keyword evidence="1 4" id="KW-0349">Heme</keyword>
<dbReference type="GO" id="GO:0009055">
    <property type="term" value="F:electron transfer activity"/>
    <property type="evidence" value="ECO:0007669"/>
    <property type="project" value="InterPro"/>
</dbReference>
<evidence type="ECO:0000256" key="2">
    <source>
        <dbReference type="ARBA" id="ARBA00022723"/>
    </source>
</evidence>
<dbReference type="KEGG" id="marq:MARGE09_P1479"/>
<evidence type="ECO:0000259" key="7">
    <source>
        <dbReference type="PROSITE" id="PS51007"/>
    </source>
</evidence>
<dbReference type="SUPFAM" id="SSF46626">
    <property type="entry name" value="Cytochrome c"/>
    <property type="match status" value="3"/>
</dbReference>
<protein>
    <recommendedName>
        <fullName evidence="7">Cytochrome c domain-containing protein</fullName>
    </recommendedName>
</protein>
<gene>
    <name evidence="8" type="ORF">MARGE09_P1479</name>
</gene>
<dbReference type="Proteomes" id="UP001320119">
    <property type="component" value="Chromosome"/>
</dbReference>
<dbReference type="Pfam" id="PF13442">
    <property type="entry name" value="Cytochrome_CBB3"/>
    <property type="match status" value="3"/>
</dbReference>
<proteinExistence type="predicted"/>
<feature type="signal peptide" evidence="6">
    <location>
        <begin position="1"/>
        <end position="21"/>
    </location>
</feature>
<evidence type="ECO:0000256" key="5">
    <source>
        <dbReference type="SAM" id="MobiDB-lite"/>
    </source>
</evidence>
<feature type="compositionally biased region" description="Low complexity" evidence="5">
    <location>
        <begin position="133"/>
        <end position="148"/>
    </location>
</feature>
<dbReference type="InterPro" id="IPR051459">
    <property type="entry name" value="Cytochrome_c-type_DH"/>
</dbReference>
<keyword evidence="6" id="KW-0732">Signal</keyword>
<reference evidence="8 9" key="1">
    <citation type="journal article" date="2022" name="IScience">
        <title>An ultrasensitive nanofiber-based assay for enzymatic hydrolysis and deep-sea microbial degradation of cellulose.</title>
        <authorList>
            <person name="Tsudome M."/>
            <person name="Tachioka M."/>
            <person name="Miyazaki M."/>
            <person name="Uchimura K."/>
            <person name="Tsuda M."/>
            <person name="Takaki Y."/>
            <person name="Deguchi S."/>
        </authorList>
    </citation>
    <scope>NUCLEOTIDE SEQUENCE [LARGE SCALE GENOMIC DNA]</scope>
    <source>
        <strain evidence="8 9">GE09</strain>
    </source>
</reference>
<sequence>MVLKRLMTASALLASAIFVSGCGEDIAVTASAPTPPLENIPFDAQKAEAGAAEYQANCVACHGEDGLTTGVAGSTAILHRVYATPAAIDNDKLANRSVNEMPPQDKTACNFSCQENIQHHFYKMWTEQFAASSSSTGASSSSGTSSSSETIAPADRNVRNYTASLDGELDAQSVSRGMDLYTEKTCADCHGEYGGYNGELSPPYNLANTPIHNNLEYYVYDNIRYDTLFDITHDEMPLGASTTCESQCAEDVAAYMRSWTAETGDFVLPNTSSSAASSSSASSSSAPSGPTQDEIDARVAAGKALYDGASDNICSACHGADGTAVGISPRSLTDFTGSYDDMMAIIRDGVSGTAMPACTPAGDCAMQLTDYIWVSFLGYTLTNDGGTSP</sequence>
<keyword evidence="2 4" id="KW-0479">Metal-binding</keyword>
<dbReference type="PANTHER" id="PTHR35008">
    <property type="entry name" value="BLL4482 PROTEIN-RELATED"/>
    <property type="match status" value="1"/>
</dbReference>